<evidence type="ECO:0000256" key="1">
    <source>
        <dbReference type="ARBA" id="ARBA00004613"/>
    </source>
</evidence>
<evidence type="ECO:0000313" key="15">
    <source>
        <dbReference type="EMBL" id="KAJ0964439.1"/>
    </source>
</evidence>
<dbReference type="PROSITE" id="PS00136">
    <property type="entry name" value="SUBTILASE_ASP"/>
    <property type="match status" value="1"/>
</dbReference>
<feature type="chain" id="PRO_5038801113" description="Subtilisin-like protease SBT1.2" evidence="10">
    <location>
        <begin position="20"/>
        <end position="786"/>
    </location>
</feature>
<evidence type="ECO:0000256" key="10">
    <source>
        <dbReference type="SAM" id="SignalP"/>
    </source>
</evidence>
<comment type="similarity">
    <text evidence="2 9">Belongs to the peptidase S8 family.</text>
</comment>
<evidence type="ECO:0000256" key="6">
    <source>
        <dbReference type="ARBA" id="ARBA00022825"/>
    </source>
</evidence>
<organism evidence="15 16">
    <name type="scientific">Dioscorea zingiberensis</name>
    <dbReference type="NCBI Taxonomy" id="325984"/>
    <lineage>
        <taxon>Eukaryota</taxon>
        <taxon>Viridiplantae</taxon>
        <taxon>Streptophyta</taxon>
        <taxon>Embryophyta</taxon>
        <taxon>Tracheophyta</taxon>
        <taxon>Spermatophyta</taxon>
        <taxon>Magnoliopsida</taxon>
        <taxon>Liliopsida</taxon>
        <taxon>Dioscoreales</taxon>
        <taxon>Dioscoreaceae</taxon>
        <taxon>Dioscorea</taxon>
    </lineage>
</organism>
<feature type="domain" description="PA" evidence="12">
    <location>
        <begin position="399"/>
        <end position="482"/>
    </location>
</feature>
<evidence type="ECO:0000256" key="9">
    <source>
        <dbReference type="PROSITE-ProRule" id="PRU01240"/>
    </source>
</evidence>
<evidence type="ECO:0000259" key="12">
    <source>
        <dbReference type="Pfam" id="PF02225"/>
    </source>
</evidence>
<evidence type="ECO:0000313" key="16">
    <source>
        <dbReference type="Proteomes" id="UP001085076"/>
    </source>
</evidence>
<comment type="subcellular location">
    <subcellularLocation>
        <location evidence="1">Secreted</location>
    </subcellularLocation>
</comment>
<dbReference type="PRINTS" id="PR00723">
    <property type="entry name" value="SUBTILISIN"/>
</dbReference>
<dbReference type="InterPro" id="IPR003137">
    <property type="entry name" value="PA_domain"/>
</dbReference>
<feature type="domain" description="Inhibitor I9" evidence="13">
    <location>
        <begin position="42"/>
        <end position="126"/>
    </location>
</feature>
<evidence type="ECO:0000256" key="5">
    <source>
        <dbReference type="ARBA" id="ARBA00022801"/>
    </source>
</evidence>
<dbReference type="FunFam" id="3.50.30.30:FF:000005">
    <property type="entry name" value="subtilisin-like protease SBT1.5"/>
    <property type="match status" value="1"/>
</dbReference>
<feature type="active site" description="Charge relay system" evidence="8 9">
    <location>
        <position position="563"/>
    </location>
</feature>
<dbReference type="PANTHER" id="PTHR10795">
    <property type="entry name" value="PROPROTEIN CONVERTASE SUBTILISIN/KEXIN"/>
    <property type="match status" value="1"/>
</dbReference>
<accession>A0A9D5C153</accession>
<name>A0A9D5C153_9LILI</name>
<gene>
    <name evidence="15" type="ORF">J5N97_029561</name>
</gene>
<dbReference type="CDD" id="cd04852">
    <property type="entry name" value="Peptidases_S8_3"/>
    <property type="match status" value="1"/>
</dbReference>
<dbReference type="Gene3D" id="3.40.50.200">
    <property type="entry name" value="Peptidase S8/S53 domain"/>
    <property type="match status" value="1"/>
</dbReference>
<dbReference type="GO" id="GO:0006508">
    <property type="term" value="P:proteolysis"/>
    <property type="evidence" value="ECO:0007669"/>
    <property type="project" value="UniProtKB-KW"/>
</dbReference>
<dbReference type="InterPro" id="IPR023827">
    <property type="entry name" value="Peptidase_S8_Asp-AS"/>
</dbReference>
<dbReference type="InterPro" id="IPR037045">
    <property type="entry name" value="S8pro/Inhibitor_I9_sf"/>
</dbReference>
<dbReference type="Pfam" id="PF00082">
    <property type="entry name" value="Peptidase_S8"/>
    <property type="match status" value="1"/>
</dbReference>
<dbReference type="InterPro" id="IPR036852">
    <property type="entry name" value="Peptidase_S8/S53_dom_sf"/>
</dbReference>
<comment type="caution">
    <text evidence="15">The sequence shown here is derived from an EMBL/GenBank/DDBJ whole genome shotgun (WGS) entry which is preliminary data.</text>
</comment>
<dbReference type="SUPFAM" id="SSF52743">
    <property type="entry name" value="Subtilisin-like"/>
    <property type="match status" value="1"/>
</dbReference>
<dbReference type="CDD" id="cd02120">
    <property type="entry name" value="PA_subtilisin_like"/>
    <property type="match status" value="1"/>
</dbReference>
<reference evidence="15" key="1">
    <citation type="submission" date="2021-03" db="EMBL/GenBank/DDBJ databases">
        <authorList>
            <person name="Li Z."/>
            <person name="Yang C."/>
        </authorList>
    </citation>
    <scope>NUCLEOTIDE SEQUENCE</scope>
    <source>
        <strain evidence="15">Dzin_1.0</strain>
        <tissue evidence="15">Leaf</tissue>
    </source>
</reference>
<dbReference type="OrthoDB" id="206201at2759"/>
<feature type="active site" description="Charge relay system" evidence="8 9">
    <location>
        <position position="240"/>
    </location>
</feature>
<evidence type="ECO:0000256" key="3">
    <source>
        <dbReference type="ARBA" id="ARBA00022670"/>
    </source>
</evidence>
<feature type="domain" description="Subtilisin-like protease fibronectin type-III" evidence="14">
    <location>
        <begin position="676"/>
        <end position="771"/>
    </location>
</feature>
<keyword evidence="7" id="KW-0325">Glycoprotein</keyword>
<proteinExistence type="inferred from homology"/>
<evidence type="ECO:0000256" key="2">
    <source>
        <dbReference type="ARBA" id="ARBA00011073"/>
    </source>
</evidence>
<dbReference type="Pfam" id="PF17766">
    <property type="entry name" value="fn3_6"/>
    <property type="match status" value="1"/>
</dbReference>
<dbReference type="InterPro" id="IPR015500">
    <property type="entry name" value="Peptidase_S8_subtilisin-rel"/>
</dbReference>
<dbReference type="InterPro" id="IPR045051">
    <property type="entry name" value="SBT"/>
</dbReference>
<sequence length="786" mass="82427">MEPWIPLFNLSLLLLLVLAQYGPHGILPAMAQATANSGNLQTYIIHVEEPAGIADSSSSSEVEREKWYKSFLPKRLLLGSGDEAQLVYAYHHVTSGFAAQLTEEELTAMEKKDGFLLAYPDTLVPLQTTYSPSFVDLEGKGGNQGAGLWNISNYGSGVIIGVLDTGIAPTHTSFADDKGMPPPPAKWKGRCEFPKPGCNRKLIGARNFIRGKNAMQRDINNIDPYLTNVASEPPYDTEGHGTHTAGTAAGEFVQGAGVYGNALGVAVGMAPRAHLSIYKVCSEDGCPTSAIMAGLDAAVSDGVDILSLSLGGASLPFYQDGIAIGTFGAIQKGVFVSCAAGNSGPSDSTLSNEAPWILTVGASTMDRIIRTTVTLGDGQQFDGESLNQAIPFPTISPIPLVYAGRSQKTATCGTLSDVNVRGKVVVCDMGGGVGRVAKGATVKAAGGVAMILANVEEMGWSTLAEAHVLPASHVSYEAAEKIKTYIKSTAKPVATITPIGTLYGVPPPAPMVAYFSSRGPSEASPNILKPDIIGPGVNVLAAWPFQVGPVKASDTFNVISGTSMSTPHLSGIAALLKAAHPDWSPAAIKSAIMTSADIITRDGEPIPDQLMQPYNVFATGVGHVNPLEASNPGLVFDIGPENYIGYLCGLGYNNKQVSAVTRRSVDCSSYPVGAADLNYPSITVSLDANGEASATRFVTNVGPESSEYKVFVQEPAGVRVFVEPDILRFTPQIKIGKISIKIQRVEGDSSYAVGSLAWASIDKVVRSPLLVVASSSMSGSLRMASK</sequence>
<feature type="signal peptide" evidence="10">
    <location>
        <begin position="1"/>
        <end position="19"/>
    </location>
</feature>
<dbReference type="InterPro" id="IPR000209">
    <property type="entry name" value="Peptidase_S8/S53_dom"/>
</dbReference>
<keyword evidence="3 9" id="KW-0645">Protease</keyword>
<dbReference type="EMBL" id="JAGGNH010000009">
    <property type="protein sequence ID" value="KAJ0964439.1"/>
    <property type="molecule type" value="Genomic_DNA"/>
</dbReference>
<feature type="active site" description="Charge relay system" evidence="8 9">
    <location>
        <position position="164"/>
    </location>
</feature>
<dbReference type="Pfam" id="PF02225">
    <property type="entry name" value="PA"/>
    <property type="match status" value="1"/>
</dbReference>
<dbReference type="InterPro" id="IPR010259">
    <property type="entry name" value="S8pro/Inhibitor_I9"/>
</dbReference>
<evidence type="ECO:0008006" key="17">
    <source>
        <dbReference type="Google" id="ProtNLM"/>
    </source>
</evidence>
<dbReference type="Gene3D" id="3.30.70.80">
    <property type="entry name" value="Peptidase S8 propeptide/proteinase inhibitor I9"/>
    <property type="match status" value="1"/>
</dbReference>
<evidence type="ECO:0000259" key="13">
    <source>
        <dbReference type="Pfam" id="PF05922"/>
    </source>
</evidence>
<dbReference type="InterPro" id="IPR034197">
    <property type="entry name" value="Peptidases_S8_3"/>
</dbReference>
<keyword evidence="4 10" id="KW-0732">Signal</keyword>
<feature type="domain" description="Peptidase S8/S53" evidence="11">
    <location>
        <begin position="155"/>
        <end position="600"/>
    </location>
</feature>
<evidence type="ECO:0000259" key="11">
    <source>
        <dbReference type="Pfam" id="PF00082"/>
    </source>
</evidence>
<keyword evidence="16" id="KW-1185">Reference proteome</keyword>
<protein>
    <recommendedName>
        <fullName evidence="17">Subtilisin-like protease SBT1.2</fullName>
    </recommendedName>
</protein>
<reference evidence="15" key="2">
    <citation type="journal article" date="2022" name="Hortic Res">
        <title>The genome of Dioscorea zingiberensis sheds light on the biosynthesis, origin and evolution of the medicinally important diosgenin saponins.</title>
        <authorList>
            <person name="Li Y."/>
            <person name="Tan C."/>
            <person name="Li Z."/>
            <person name="Guo J."/>
            <person name="Li S."/>
            <person name="Chen X."/>
            <person name="Wang C."/>
            <person name="Dai X."/>
            <person name="Yang H."/>
            <person name="Song W."/>
            <person name="Hou L."/>
            <person name="Xu J."/>
            <person name="Tong Z."/>
            <person name="Xu A."/>
            <person name="Yuan X."/>
            <person name="Wang W."/>
            <person name="Yang Q."/>
            <person name="Chen L."/>
            <person name="Sun Z."/>
            <person name="Wang K."/>
            <person name="Pan B."/>
            <person name="Chen J."/>
            <person name="Bao Y."/>
            <person name="Liu F."/>
            <person name="Qi X."/>
            <person name="Gang D.R."/>
            <person name="Wen J."/>
            <person name="Li J."/>
        </authorList>
    </citation>
    <scope>NUCLEOTIDE SEQUENCE</scope>
    <source>
        <strain evidence="15">Dzin_1.0</strain>
    </source>
</reference>
<dbReference type="GO" id="GO:0005576">
    <property type="term" value="C:extracellular region"/>
    <property type="evidence" value="ECO:0007669"/>
    <property type="project" value="UniProtKB-SubCell"/>
</dbReference>
<keyword evidence="5 9" id="KW-0378">Hydrolase</keyword>
<evidence type="ECO:0000256" key="4">
    <source>
        <dbReference type="ARBA" id="ARBA00022729"/>
    </source>
</evidence>
<evidence type="ECO:0000256" key="7">
    <source>
        <dbReference type="ARBA" id="ARBA00023180"/>
    </source>
</evidence>
<dbReference type="Gene3D" id="3.50.30.30">
    <property type="match status" value="1"/>
</dbReference>
<dbReference type="PROSITE" id="PS51892">
    <property type="entry name" value="SUBTILASE"/>
    <property type="match status" value="1"/>
</dbReference>
<evidence type="ECO:0000259" key="14">
    <source>
        <dbReference type="Pfam" id="PF17766"/>
    </source>
</evidence>
<evidence type="ECO:0000256" key="8">
    <source>
        <dbReference type="PIRSR" id="PIRSR615500-1"/>
    </source>
</evidence>
<dbReference type="Gene3D" id="2.60.40.2310">
    <property type="match status" value="1"/>
</dbReference>
<dbReference type="InterPro" id="IPR041469">
    <property type="entry name" value="Subtilisin-like_FN3"/>
</dbReference>
<dbReference type="AlphaFoldDB" id="A0A9D5C153"/>
<dbReference type="Proteomes" id="UP001085076">
    <property type="component" value="Miscellaneous, Linkage group lg09"/>
</dbReference>
<dbReference type="GO" id="GO:0004252">
    <property type="term" value="F:serine-type endopeptidase activity"/>
    <property type="evidence" value="ECO:0007669"/>
    <property type="project" value="UniProtKB-UniRule"/>
</dbReference>
<dbReference type="FunFam" id="3.40.50.200:FF:000006">
    <property type="entry name" value="Subtilisin-like protease SBT1.5"/>
    <property type="match status" value="1"/>
</dbReference>
<dbReference type="Pfam" id="PF05922">
    <property type="entry name" value="Inhibitor_I9"/>
    <property type="match status" value="1"/>
</dbReference>
<keyword evidence="6 9" id="KW-0720">Serine protease</keyword>